<evidence type="ECO:0000256" key="1">
    <source>
        <dbReference type="ARBA" id="ARBA00001917"/>
    </source>
</evidence>
<dbReference type="AlphaFoldDB" id="A0A401ICW7"/>
<feature type="domain" description="DUS-like FMN-binding" evidence="13">
    <location>
        <begin position="11"/>
        <end position="314"/>
    </location>
</feature>
<dbReference type="GO" id="GO:0102266">
    <property type="term" value="F:tRNA-dihydrouridine20a synthase activity"/>
    <property type="evidence" value="ECO:0007669"/>
    <property type="project" value="RHEA"/>
</dbReference>
<comment type="catalytic activity">
    <reaction evidence="9">
        <text>5,6-dihydrouridine(20a) in tRNA + NAD(+) = uridine(20a) in tRNA + NADH + H(+)</text>
        <dbReference type="Rhea" id="RHEA:53348"/>
        <dbReference type="Rhea" id="RHEA-COMP:13535"/>
        <dbReference type="Rhea" id="RHEA-COMP:13536"/>
        <dbReference type="ChEBI" id="CHEBI:15378"/>
        <dbReference type="ChEBI" id="CHEBI:57540"/>
        <dbReference type="ChEBI" id="CHEBI:57945"/>
        <dbReference type="ChEBI" id="CHEBI:65315"/>
        <dbReference type="ChEBI" id="CHEBI:74443"/>
    </reaction>
</comment>
<evidence type="ECO:0000256" key="3">
    <source>
        <dbReference type="ARBA" id="ARBA00022630"/>
    </source>
</evidence>
<evidence type="ECO:0000256" key="10">
    <source>
        <dbReference type="PIRNR" id="PIRNR006621"/>
    </source>
</evidence>
<evidence type="ECO:0000256" key="2">
    <source>
        <dbReference type="ARBA" id="ARBA00022555"/>
    </source>
</evidence>
<dbReference type="InterPro" id="IPR013785">
    <property type="entry name" value="Aldolase_TIM"/>
</dbReference>
<dbReference type="PROSITE" id="PS01136">
    <property type="entry name" value="UPF0034"/>
    <property type="match status" value="1"/>
</dbReference>
<dbReference type="Pfam" id="PF01207">
    <property type="entry name" value="Dus"/>
    <property type="match status" value="1"/>
</dbReference>
<dbReference type="InterPro" id="IPR018517">
    <property type="entry name" value="tRNA_hU_synthase_CS"/>
</dbReference>
<evidence type="ECO:0000256" key="8">
    <source>
        <dbReference type="ARBA" id="ARBA00023002"/>
    </source>
</evidence>
<comment type="catalytic activity">
    <reaction evidence="9">
        <text>5,6-dihydrouridine(20a) in tRNA + NADP(+) = uridine(20a) in tRNA + NADPH + H(+)</text>
        <dbReference type="Rhea" id="RHEA:53344"/>
        <dbReference type="Rhea" id="RHEA-COMP:13535"/>
        <dbReference type="Rhea" id="RHEA-COMP:13536"/>
        <dbReference type="ChEBI" id="CHEBI:15378"/>
        <dbReference type="ChEBI" id="CHEBI:57783"/>
        <dbReference type="ChEBI" id="CHEBI:58349"/>
        <dbReference type="ChEBI" id="CHEBI:65315"/>
        <dbReference type="ChEBI" id="CHEBI:74443"/>
    </reaction>
</comment>
<dbReference type="GO" id="GO:0050660">
    <property type="term" value="F:flavin adenine dinucleotide binding"/>
    <property type="evidence" value="ECO:0007669"/>
    <property type="project" value="InterPro"/>
</dbReference>
<comment type="similarity">
    <text evidence="9">Belongs to the Dus family. DusA subfamily.</text>
</comment>
<keyword evidence="8 9" id="KW-0560">Oxidoreductase</keyword>
<dbReference type="InterPro" id="IPR035587">
    <property type="entry name" value="DUS-like_FMN-bd"/>
</dbReference>
<dbReference type="CDD" id="cd02801">
    <property type="entry name" value="DUS_like_FMN"/>
    <property type="match status" value="1"/>
</dbReference>
<feature type="site" description="Interacts with tRNA; defines subfamily-specific binding signature" evidence="9">
    <location>
        <position position="179"/>
    </location>
</feature>
<feature type="binding site" evidence="9 12">
    <location>
        <begin position="229"/>
        <end position="230"/>
    </location>
    <ligand>
        <name>FMN</name>
        <dbReference type="ChEBI" id="CHEBI:58210"/>
    </ligand>
</feature>
<dbReference type="GO" id="GO:0102264">
    <property type="term" value="F:tRNA-dihydrouridine20 synthase activity"/>
    <property type="evidence" value="ECO:0007669"/>
    <property type="project" value="UniProtKB-EC"/>
</dbReference>
<keyword evidence="7 9" id="KW-0694">RNA-binding</keyword>
<dbReference type="InterPro" id="IPR001269">
    <property type="entry name" value="DUS_fam"/>
</dbReference>
<dbReference type="NCBIfam" id="TIGR00742">
    <property type="entry name" value="yjbN"/>
    <property type="match status" value="1"/>
</dbReference>
<dbReference type="EMBL" id="BDQK01000001">
    <property type="protein sequence ID" value="GBF79127.1"/>
    <property type="molecule type" value="Genomic_DNA"/>
</dbReference>
<comment type="catalytic activity">
    <reaction evidence="9">
        <text>5,6-dihydrouridine(20) in tRNA + NAD(+) = uridine(20) in tRNA + NADH + H(+)</text>
        <dbReference type="Rhea" id="RHEA:53340"/>
        <dbReference type="Rhea" id="RHEA-COMP:13533"/>
        <dbReference type="Rhea" id="RHEA-COMP:13534"/>
        <dbReference type="ChEBI" id="CHEBI:15378"/>
        <dbReference type="ChEBI" id="CHEBI:57540"/>
        <dbReference type="ChEBI" id="CHEBI:57945"/>
        <dbReference type="ChEBI" id="CHEBI:65315"/>
        <dbReference type="ChEBI" id="CHEBI:74443"/>
        <dbReference type="EC" id="1.3.1.91"/>
    </reaction>
</comment>
<evidence type="ECO:0000256" key="6">
    <source>
        <dbReference type="ARBA" id="ARBA00022857"/>
    </source>
</evidence>
<dbReference type="RefSeq" id="WP_124977299.1">
    <property type="nucleotide sequence ID" value="NZ_BDQK01000001.1"/>
</dbReference>
<dbReference type="PIRSF" id="PIRSF006621">
    <property type="entry name" value="Dus"/>
    <property type="match status" value="1"/>
</dbReference>
<proteinExistence type="inferred from homology"/>
<dbReference type="Gene3D" id="3.20.20.70">
    <property type="entry name" value="Aldolase class I"/>
    <property type="match status" value="1"/>
</dbReference>
<keyword evidence="12" id="KW-0547">Nucleotide-binding</keyword>
<comment type="caution">
    <text evidence="14">The sequence shown here is derived from an EMBL/GenBank/DDBJ whole genome shotgun (WGS) entry which is preliminary data.</text>
</comment>
<keyword evidence="4 9" id="KW-0288">FMN</keyword>
<feature type="binding site" evidence="9 12">
    <location>
        <position position="167"/>
    </location>
    <ligand>
        <name>FMN</name>
        <dbReference type="ChEBI" id="CHEBI:58210"/>
    </ligand>
</feature>
<dbReference type="Gene3D" id="1.20.120.1460">
    <property type="match status" value="1"/>
</dbReference>
<keyword evidence="15" id="KW-1185">Reference proteome</keyword>
<evidence type="ECO:0000256" key="12">
    <source>
        <dbReference type="PIRSR" id="PIRSR006621-2"/>
    </source>
</evidence>
<dbReference type="OrthoDB" id="9764501at2"/>
<evidence type="ECO:0000256" key="4">
    <source>
        <dbReference type="ARBA" id="ARBA00022643"/>
    </source>
</evidence>
<dbReference type="NCBIfam" id="NF008774">
    <property type="entry name" value="PRK11815.1"/>
    <property type="match status" value="1"/>
</dbReference>
<dbReference type="PANTHER" id="PTHR42907:SF1">
    <property type="entry name" value="FMN-LINKED OXIDOREDUCTASES SUPERFAMILY PROTEIN"/>
    <property type="match status" value="1"/>
</dbReference>
<comment type="catalytic activity">
    <reaction evidence="9">
        <text>5,6-dihydrouridine(20) in tRNA + NADP(+) = uridine(20) in tRNA + NADPH + H(+)</text>
        <dbReference type="Rhea" id="RHEA:53336"/>
        <dbReference type="Rhea" id="RHEA-COMP:13533"/>
        <dbReference type="Rhea" id="RHEA-COMP:13534"/>
        <dbReference type="ChEBI" id="CHEBI:15378"/>
        <dbReference type="ChEBI" id="CHEBI:57783"/>
        <dbReference type="ChEBI" id="CHEBI:58349"/>
        <dbReference type="ChEBI" id="CHEBI:65315"/>
        <dbReference type="ChEBI" id="CHEBI:74443"/>
        <dbReference type="EC" id="1.3.1.91"/>
    </reaction>
</comment>
<comment type="caution">
    <text evidence="9">Lacks conserved residue(s) required for the propagation of feature annotation.</text>
</comment>
<evidence type="ECO:0000259" key="13">
    <source>
        <dbReference type="Pfam" id="PF01207"/>
    </source>
</evidence>
<feature type="site" description="Interacts with tRNA" evidence="9">
    <location>
        <position position="93"/>
    </location>
</feature>
<reference evidence="15" key="1">
    <citation type="submission" date="2017-05" db="EMBL/GenBank/DDBJ databases">
        <title>Physiological properties and genetic analysis related to exopolysaccharide production of fresh-water unicellular cyanobacterium Aphanothece sacrum, Suizenji Nori, that has been cultured as a food source in Japan.</title>
        <authorList>
            <person name="Kanesaki Y."/>
            <person name="Yoshikawa S."/>
            <person name="Ohki K."/>
        </authorList>
    </citation>
    <scope>NUCLEOTIDE SEQUENCE [LARGE SCALE GENOMIC DNA]</scope>
    <source>
        <strain evidence="15">FPU1</strain>
    </source>
</reference>
<comment type="cofactor">
    <cofactor evidence="1 9 10 12">
        <name>FMN</name>
        <dbReference type="ChEBI" id="CHEBI:58210"/>
    </cofactor>
</comment>
<keyword evidence="3 9" id="KW-0285">Flavoprotein</keyword>
<evidence type="ECO:0000256" key="7">
    <source>
        <dbReference type="ARBA" id="ARBA00022884"/>
    </source>
</evidence>
<evidence type="ECO:0000313" key="14">
    <source>
        <dbReference type="EMBL" id="GBF79127.1"/>
    </source>
</evidence>
<dbReference type="Proteomes" id="UP000287247">
    <property type="component" value="Unassembled WGS sequence"/>
</dbReference>
<evidence type="ECO:0000256" key="5">
    <source>
        <dbReference type="ARBA" id="ARBA00022694"/>
    </source>
</evidence>
<evidence type="ECO:0000256" key="9">
    <source>
        <dbReference type="HAMAP-Rule" id="MF_02041"/>
    </source>
</evidence>
<keyword evidence="5 9" id="KW-0819">tRNA processing</keyword>
<feature type="binding site" evidence="9 12">
    <location>
        <position position="135"/>
    </location>
    <ligand>
        <name>FMN</name>
        <dbReference type="ChEBI" id="CHEBI:58210"/>
    </ligand>
</feature>
<gene>
    <name evidence="14" type="ORF">AsFPU1_0519</name>
</gene>
<keyword evidence="2 9" id="KW-0820">tRNA-binding</keyword>
<sequence>MSVNFFYPLSVAPMMDRTDRHFRYFMRQITRRTLLYTEMIVTAAIHYGDRSKLLDFSPEEKPLALQLGGDNPTLLAECAKIAEDWGYDEVNLNVGCPSDRVQNGNFGACLMAQPELVARCVETMQKSVNIPISIKHRIGIDERDLYEDMAEFVRIVSEAGCERFTVHARKAWLQGLSPKDNRTIPPLRYQDVYRLKQEFPHLFIEINGGIITLDQVQEQLQFVDGVMIGRAAYDNPYLLATVDRDIYGENVTPPTRHEVIEGMLPYIDYWTNKGVKLHAISRHMLTFFFGVSGTKAWKKYIGENSNLAGAGADVIAQALAQIKL</sequence>
<dbReference type="HAMAP" id="MF_02041">
    <property type="entry name" value="DusA_subfam"/>
    <property type="match status" value="1"/>
</dbReference>
<feature type="binding site" evidence="9 12">
    <location>
        <position position="66"/>
    </location>
    <ligand>
        <name>FMN</name>
        <dbReference type="ChEBI" id="CHEBI:58210"/>
    </ligand>
</feature>
<feature type="binding site" evidence="9 12">
    <location>
        <begin position="13"/>
        <end position="15"/>
    </location>
    <ligand>
        <name>FMN</name>
        <dbReference type="ChEBI" id="CHEBI:58210"/>
    </ligand>
</feature>
<comment type="function">
    <text evidence="9">Catalyzes the synthesis of 5,6-dihydrouridine (D), a modified base found in the D-loop of most tRNAs, via the reduction of the C5-C6 double bond in target uridines. Specifically modifies U20 and U20a in tRNAs.</text>
</comment>
<dbReference type="SUPFAM" id="SSF51395">
    <property type="entry name" value="FMN-linked oxidoreductases"/>
    <property type="match status" value="1"/>
</dbReference>
<protein>
    <recommendedName>
        <fullName evidence="9">tRNA-dihydrouridine(20/20a) synthase</fullName>
        <ecNumber evidence="9">1.3.1.91</ecNumber>
    </recommendedName>
    <alternativeName>
        <fullName evidence="9">DusA-like U20-specific dihydrouridine synthase</fullName>
        <shortName evidence="9">U20-specific Dus</shortName>
    </alternativeName>
</protein>
<organism evidence="14 15">
    <name type="scientific">Aphanothece sacrum FPU1</name>
    <dbReference type="NCBI Taxonomy" id="1920663"/>
    <lineage>
        <taxon>Bacteria</taxon>
        <taxon>Bacillati</taxon>
        <taxon>Cyanobacteriota</taxon>
        <taxon>Cyanophyceae</taxon>
        <taxon>Oscillatoriophycideae</taxon>
        <taxon>Chroococcales</taxon>
        <taxon>Aphanothecaceae</taxon>
        <taxon>Aphanothece</taxon>
    </lineage>
</organism>
<dbReference type="PANTHER" id="PTHR42907">
    <property type="entry name" value="FMN-LINKED OXIDOREDUCTASES SUPERFAMILY PROTEIN"/>
    <property type="match status" value="1"/>
</dbReference>
<dbReference type="EC" id="1.3.1.91" evidence="9"/>
<dbReference type="GO" id="GO:0010181">
    <property type="term" value="F:FMN binding"/>
    <property type="evidence" value="ECO:0007669"/>
    <property type="project" value="UniProtKB-UniRule"/>
</dbReference>
<feature type="binding site" evidence="9 12">
    <location>
        <begin position="207"/>
        <end position="209"/>
    </location>
    <ligand>
        <name>FMN</name>
        <dbReference type="ChEBI" id="CHEBI:58210"/>
    </ligand>
</feature>
<feature type="site" description="Interacts with tRNA" evidence="9">
    <location>
        <position position="182"/>
    </location>
</feature>
<accession>A0A401ICW7</accession>
<name>A0A401ICW7_APHSA</name>
<evidence type="ECO:0000313" key="15">
    <source>
        <dbReference type="Proteomes" id="UP000287247"/>
    </source>
</evidence>
<keyword evidence="6 9" id="KW-0521">NADP</keyword>
<dbReference type="GO" id="GO:0000049">
    <property type="term" value="F:tRNA binding"/>
    <property type="evidence" value="ECO:0007669"/>
    <property type="project" value="UniProtKB-UniRule"/>
</dbReference>
<comment type="similarity">
    <text evidence="10">Belongs to the dus family.</text>
</comment>
<feature type="active site" description="Proton donor" evidence="9 11">
    <location>
        <position position="96"/>
    </location>
</feature>
<dbReference type="InterPro" id="IPR004653">
    <property type="entry name" value="DusA"/>
</dbReference>
<evidence type="ECO:0000256" key="11">
    <source>
        <dbReference type="PIRSR" id="PIRSR006621-1"/>
    </source>
</evidence>